<sequence>MSSYLRQIYNKTWHFELNFFGLAHLFPNIRLYSISFGYWLQIFPKEAQSQTVPIIARDGTKLDYLPLKTSEIRLFILDPGSNTDALSGRIQQSSWGTDYEALSYVWGDVQDLTTICIDGHSVPVTKSLWTALVHLRYPGRSRKLWIDYICINQEDIAERSQQVAKMGLIYEQAKSVVIWLGPSTLYSPIGMDIIRYFANENKPQDRPVWQAYSQSQAYQGLRDVLTRKWFERMWVVQEIGRSHYVKLICGRDFVEWQSTDFTAVRRFIRMVKYAEILPEWTKLGLDAVDMRPLLEMLDFQDVNQFSKSWGSCTRSGPDLLDIAHTMRYKKCSDPRDMIFA</sequence>
<organism evidence="2 3">
    <name type="scientific">Fusarium globosum</name>
    <dbReference type="NCBI Taxonomy" id="78864"/>
    <lineage>
        <taxon>Eukaryota</taxon>
        <taxon>Fungi</taxon>
        <taxon>Dikarya</taxon>
        <taxon>Ascomycota</taxon>
        <taxon>Pezizomycotina</taxon>
        <taxon>Sordariomycetes</taxon>
        <taxon>Hypocreomycetidae</taxon>
        <taxon>Hypocreales</taxon>
        <taxon>Nectriaceae</taxon>
        <taxon>Fusarium</taxon>
        <taxon>Fusarium fujikuroi species complex</taxon>
    </lineage>
</organism>
<evidence type="ECO:0000313" key="2">
    <source>
        <dbReference type="EMBL" id="KAF5689281.1"/>
    </source>
</evidence>
<dbReference type="PANTHER" id="PTHR24148:SF64">
    <property type="entry name" value="HETEROKARYON INCOMPATIBILITY DOMAIN-CONTAINING PROTEIN"/>
    <property type="match status" value="1"/>
</dbReference>
<name>A0A8H5X9Z2_9HYPO</name>
<dbReference type="Proteomes" id="UP000532311">
    <property type="component" value="Unassembled WGS sequence"/>
</dbReference>
<dbReference type="EMBL" id="JAAQPF010001320">
    <property type="protein sequence ID" value="KAF5689281.1"/>
    <property type="molecule type" value="Genomic_DNA"/>
</dbReference>
<proteinExistence type="predicted"/>
<dbReference type="InterPro" id="IPR052895">
    <property type="entry name" value="HetReg/Transcr_Mod"/>
</dbReference>
<dbReference type="PANTHER" id="PTHR24148">
    <property type="entry name" value="ANKYRIN REPEAT DOMAIN-CONTAINING PROTEIN 39 HOMOLOG-RELATED"/>
    <property type="match status" value="1"/>
</dbReference>
<gene>
    <name evidence="2" type="ORF">FGLOB1_14691</name>
</gene>
<dbReference type="InterPro" id="IPR010730">
    <property type="entry name" value="HET"/>
</dbReference>
<dbReference type="AlphaFoldDB" id="A0A8H5X9Z2"/>
<protein>
    <submittedName>
        <fullName evidence="2">Heterokaryon incompatibility protein</fullName>
    </submittedName>
</protein>
<feature type="domain" description="Heterokaryon incompatibility" evidence="1">
    <location>
        <begin position="99"/>
        <end position="238"/>
    </location>
</feature>
<accession>A0A8H5X9Z2</accession>
<evidence type="ECO:0000259" key="1">
    <source>
        <dbReference type="Pfam" id="PF06985"/>
    </source>
</evidence>
<dbReference type="Pfam" id="PF06985">
    <property type="entry name" value="HET"/>
    <property type="match status" value="1"/>
</dbReference>
<keyword evidence="3" id="KW-1185">Reference proteome</keyword>
<reference evidence="2 3" key="1">
    <citation type="submission" date="2020-05" db="EMBL/GenBank/DDBJ databases">
        <title>Identification and distribution of gene clusters putatively required for synthesis of sphingolipid metabolism inhibitors in phylogenetically diverse species of the filamentous fungus Fusarium.</title>
        <authorList>
            <person name="Kim H.-S."/>
            <person name="Busman M."/>
            <person name="Brown D.W."/>
            <person name="Divon H."/>
            <person name="Uhlig S."/>
            <person name="Proctor R.H."/>
        </authorList>
    </citation>
    <scope>NUCLEOTIDE SEQUENCE [LARGE SCALE GENOMIC DNA]</scope>
    <source>
        <strain evidence="2 3">NRRL 26131</strain>
    </source>
</reference>
<comment type="caution">
    <text evidence="2">The sequence shown here is derived from an EMBL/GenBank/DDBJ whole genome shotgun (WGS) entry which is preliminary data.</text>
</comment>
<evidence type="ECO:0000313" key="3">
    <source>
        <dbReference type="Proteomes" id="UP000532311"/>
    </source>
</evidence>